<proteinExistence type="predicted"/>
<accession>A0A9P9HA62</accession>
<protein>
    <submittedName>
        <fullName evidence="1">Uncharacterized protein</fullName>
    </submittedName>
</protein>
<keyword evidence="2" id="KW-1185">Reference proteome</keyword>
<dbReference type="Proteomes" id="UP000736672">
    <property type="component" value="Unassembled WGS sequence"/>
</dbReference>
<dbReference type="PANTHER" id="PTHR22925:SF3">
    <property type="entry name" value="GLYCOSYL HYDROLASE FAMILY PROTEIN 43"/>
    <property type="match status" value="1"/>
</dbReference>
<name>A0A9P9HA62_FUSSL</name>
<dbReference type="OrthoDB" id="9970295at2759"/>
<evidence type="ECO:0000313" key="2">
    <source>
        <dbReference type="Proteomes" id="UP000736672"/>
    </source>
</evidence>
<gene>
    <name evidence="1" type="ORF">B0J15DRAFT_398801</name>
</gene>
<dbReference type="SUPFAM" id="SSF75005">
    <property type="entry name" value="Arabinanase/levansucrase/invertase"/>
    <property type="match status" value="1"/>
</dbReference>
<sequence>MSEDVSYFAGTQLIAANVRYQRPIGLRFYELSNDYLSVTKMLHLFPEHLESPAMIKRNGIYCLLASQLTSRELNDDIYMTSTSLTGPWEPWKLFAESRTATYGSQVTFILDLGLSVLYMGDRWEYPPLPRSTYVWLPLSINDQTVTLKNIDSFVLDIASGEARSATPSTKYKLDNENATIASKVTFETRVTVSRLKLAIQYTSSFEKEQNLVVAAEGVKCDVAFLPTATPDTLAVTTLHIRGETPPGKHSFEAVEQGVGYSGLSVRGLVVPNV</sequence>
<dbReference type="AlphaFoldDB" id="A0A9P9HA62"/>
<evidence type="ECO:0000313" key="1">
    <source>
        <dbReference type="EMBL" id="KAH7252879.1"/>
    </source>
</evidence>
<comment type="caution">
    <text evidence="1">The sequence shown here is derived from an EMBL/GenBank/DDBJ whole genome shotgun (WGS) entry which is preliminary data.</text>
</comment>
<dbReference type="Gene3D" id="2.115.10.20">
    <property type="entry name" value="Glycosyl hydrolase domain, family 43"/>
    <property type="match status" value="1"/>
</dbReference>
<dbReference type="InterPro" id="IPR023296">
    <property type="entry name" value="Glyco_hydro_beta-prop_sf"/>
</dbReference>
<organism evidence="1 2">
    <name type="scientific">Fusarium solani</name>
    <name type="common">Filamentous fungus</name>
    <dbReference type="NCBI Taxonomy" id="169388"/>
    <lineage>
        <taxon>Eukaryota</taxon>
        <taxon>Fungi</taxon>
        <taxon>Dikarya</taxon>
        <taxon>Ascomycota</taxon>
        <taxon>Pezizomycotina</taxon>
        <taxon>Sordariomycetes</taxon>
        <taxon>Hypocreomycetidae</taxon>
        <taxon>Hypocreales</taxon>
        <taxon>Nectriaceae</taxon>
        <taxon>Fusarium</taxon>
        <taxon>Fusarium solani species complex</taxon>
    </lineage>
</organism>
<dbReference type="PANTHER" id="PTHR22925">
    <property type="entry name" value="GLYCOSYL HYDROLASE 43 FAMILY MEMBER"/>
    <property type="match status" value="1"/>
</dbReference>
<dbReference type="EMBL" id="JAGTJS010000011">
    <property type="protein sequence ID" value="KAH7252879.1"/>
    <property type="molecule type" value="Genomic_DNA"/>
</dbReference>
<reference evidence="1" key="1">
    <citation type="journal article" date="2021" name="Nat. Commun.">
        <title>Genetic determinants of endophytism in the Arabidopsis root mycobiome.</title>
        <authorList>
            <person name="Mesny F."/>
            <person name="Miyauchi S."/>
            <person name="Thiergart T."/>
            <person name="Pickel B."/>
            <person name="Atanasova L."/>
            <person name="Karlsson M."/>
            <person name="Huettel B."/>
            <person name="Barry K.W."/>
            <person name="Haridas S."/>
            <person name="Chen C."/>
            <person name="Bauer D."/>
            <person name="Andreopoulos W."/>
            <person name="Pangilinan J."/>
            <person name="LaButti K."/>
            <person name="Riley R."/>
            <person name="Lipzen A."/>
            <person name="Clum A."/>
            <person name="Drula E."/>
            <person name="Henrissat B."/>
            <person name="Kohler A."/>
            <person name="Grigoriev I.V."/>
            <person name="Martin F.M."/>
            <person name="Hacquard S."/>
        </authorList>
    </citation>
    <scope>NUCLEOTIDE SEQUENCE</scope>
    <source>
        <strain evidence="1">FSSC 5 MPI-SDFR-AT-0091</strain>
    </source>
</reference>